<gene>
    <name evidence="1" type="ORF">SPSIL_020020</name>
</gene>
<dbReference type="RefSeq" id="WP_169717769.1">
    <property type="nucleotide sequence ID" value="NZ_CP155573.1"/>
</dbReference>
<sequence length="58" mass="6503">MVITASLEYLGRKVVSGELGGGVIIFSVDKSISLDIDEIRQLRDFLNKKQKTEEENGY</sequence>
<evidence type="ECO:0000313" key="2">
    <source>
        <dbReference type="Proteomes" id="UP000216752"/>
    </source>
</evidence>
<evidence type="ECO:0000313" key="1">
    <source>
        <dbReference type="EMBL" id="XFO65855.1"/>
    </source>
</evidence>
<dbReference type="EMBL" id="CP155573">
    <property type="protein sequence ID" value="XFO65855.1"/>
    <property type="molecule type" value="Genomic_DNA"/>
</dbReference>
<name>A0ABZ3IJK9_9FIRM</name>
<accession>A0ABZ3IJK9</accession>
<reference evidence="1" key="1">
    <citation type="submission" date="2024-05" db="EMBL/GenBank/DDBJ databases">
        <title>Isolation and characterization of Sporomusa carbonis sp. nov., a carboxydotrophic hydrogenogen in the genus of Sporomusa isolated from a charcoal burning pile.</title>
        <authorList>
            <person name="Boeer T."/>
            <person name="Rosenbaum F."/>
            <person name="Eysell L."/>
            <person name="Mueller V."/>
            <person name="Daniel R."/>
            <person name="Poehlein A."/>
        </authorList>
    </citation>
    <scope>NUCLEOTIDE SEQUENCE [LARGE SCALE GENOMIC DNA]</scope>
    <source>
        <strain evidence="1">DSM 10669</strain>
    </source>
</reference>
<organism evidence="1 2">
    <name type="scientific">Sporomusa silvacetica DSM 10669</name>
    <dbReference type="NCBI Taxonomy" id="1123289"/>
    <lineage>
        <taxon>Bacteria</taxon>
        <taxon>Bacillati</taxon>
        <taxon>Bacillota</taxon>
        <taxon>Negativicutes</taxon>
        <taxon>Selenomonadales</taxon>
        <taxon>Sporomusaceae</taxon>
        <taxon>Sporomusa</taxon>
    </lineage>
</organism>
<proteinExistence type="predicted"/>
<keyword evidence="2" id="KW-1185">Reference proteome</keyword>
<protein>
    <submittedName>
        <fullName evidence="1">Uncharacterized protein</fullName>
    </submittedName>
</protein>
<dbReference type="Proteomes" id="UP000216752">
    <property type="component" value="Chromosome"/>
</dbReference>